<dbReference type="Pfam" id="PF03417">
    <property type="entry name" value="AAT"/>
    <property type="match status" value="1"/>
</dbReference>
<dbReference type="InterPro" id="IPR047801">
    <property type="entry name" value="Peptidase_C45"/>
</dbReference>
<dbReference type="PANTHER" id="PTHR34180">
    <property type="entry name" value="PEPTIDASE C45"/>
    <property type="match status" value="1"/>
</dbReference>
<dbReference type="RefSeq" id="WP_302049912.1">
    <property type="nucleotide sequence ID" value="NZ_JAMJEV010000023.1"/>
</dbReference>
<comment type="caution">
    <text evidence="2">The sequence shown here is derived from an EMBL/GenBank/DDBJ whole genome shotgun (WGS) entry which is preliminary data.</text>
</comment>
<dbReference type="Gene3D" id="1.10.10.2120">
    <property type="match status" value="1"/>
</dbReference>
<feature type="domain" description="Peptidase C45 hydrolase" evidence="1">
    <location>
        <begin position="198"/>
        <end position="350"/>
    </location>
</feature>
<reference evidence="2" key="1">
    <citation type="submission" date="2022-05" db="EMBL/GenBank/DDBJ databases">
        <title>Expanded diversity of anoxic marine methylotrophy in a Black Sea sulfate reducing microorganism.</title>
        <authorList>
            <person name="Fischer P.Q."/>
            <person name="Stams A.J.M."/>
            <person name="Villanueva L."/>
            <person name="Sousa D.Z."/>
        </authorList>
    </citation>
    <scope>NUCLEOTIDE SEQUENCE</scope>
    <source>
        <strain evidence="2">P130</strain>
    </source>
</reference>
<dbReference type="EMBL" id="JAMJEV010000023">
    <property type="protein sequence ID" value="MDO0825287.1"/>
    <property type="molecule type" value="Genomic_DNA"/>
</dbReference>
<name>A0ABT8QWN5_9FIRM</name>
<gene>
    <name evidence="2" type="ORF">M8H41_20875</name>
</gene>
<dbReference type="InterPro" id="IPR005079">
    <property type="entry name" value="Peptidase_C45_hydrolase"/>
</dbReference>
<sequence>MKTTKEFKIVECSGTAYEIGLQWGEGCRESIHQISENSFRNMELMYKVKKEDVITTAMKFATQIQEFDPYLVDILKGQADSTGLSFNEIVTQRCMNELLFYYQQISGLCTAFAATGKATAGGQTLMGQNIDWSPGATIDFLKVHHAGGPDQYILSFSNSTEYTFSSAGYGICALGTLGVNYDFHLPLACYMPRVMRQKNIHEAMRLLKQVARGLGYFQLADANGVIIGIESTYNDYEVIQPVDDLMLHSNHYLTERFKPDNMMAYMAEKGIVPPAMATESLNRYDRIRDQMYKDYGRITPETAMEALTDHENHPYAICRHDCSGPSPSVTLASFIMVPAEGAIYIAAGNPCEYEYVRYEIG</sequence>
<evidence type="ECO:0000259" key="1">
    <source>
        <dbReference type="Pfam" id="PF03417"/>
    </source>
</evidence>
<dbReference type="NCBIfam" id="NF040521">
    <property type="entry name" value="C45_proenzyme"/>
    <property type="match status" value="1"/>
</dbReference>
<proteinExistence type="predicted"/>
<dbReference type="Gene3D" id="3.60.60.10">
    <property type="entry name" value="Penicillin V Acylase, Chain A"/>
    <property type="match status" value="1"/>
</dbReference>
<dbReference type="Proteomes" id="UP001176021">
    <property type="component" value="Unassembled WGS sequence"/>
</dbReference>
<protein>
    <submittedName>
        <fullName evidence="2">C45 family peptidase</fullName>
    </submittedName>
</protein>
<organism evidence="2 3">
    <name type="scientific">Desulfosporosinus nitroreducens</name>
    <dbReference type="NCBI Taxonomy" id="2018668"/>
    <lineage>
        <taxon>Bacteria</taxon>
        <taxon>Bacillati</taxon>
        <taxon>Bacillota</taxon>
        <taxon>Clostridia</taxon>
        <taxon>Eubacteriales</taxon>
        <taxon>Desulfitobacteriaceae</taxon>
        <taxon>Desulfosporosinus</taxon>
    </lineage>
</organism>
<evidence type="ECO:0000313" key="2">
    <source>
        <dbReference type="EMBL" id="MDO0825287.1"/>
    </source>
</evidence>
<dbReference type="PANTHER" id="PTHR34180:SF1">
    <property type="entry name" value="BETA-ALANYL-DOPAMINE_CARCININE HYDROLASE"/>
    <property type="match status" value="1"/>
</dbReference>
<accession>A0ABT8QWN5</accession>
<dbReference type="InterPro" id="IPR047794">
    <property type="entry name" value="C45_proenzyme-like"/>
</dbReference>
<evidence type="ECO:0000313" key="3">
    <source>
        <dbReference type="Proteomes" id="UP001176021"/>
    </source>
</evidence>
<keyword evidence="3" id="KW-1185">Reference proteome</keyword>